<proteinExistence type="predicted"/>
<gene>
    <name evidence="2" type="ORF">HINF_LOCUS13494</name>
</gene>
<comment type="caution">
    <text evidence="2">The sequence shown here is derived from an EMBL/GenBank/DDBJ whole genome shotgun (WGS) entry which is preliminary data.</text>
</comment>
<organism evidence="2 3">
    <name type="scientific">Hexamita inflata</name>
    <dbReference type="NCBI Taxonomy" id="28002"/>
    <lineage>
        <taxon>Eukaryota</taxon>
        <taxon>Metamonada</taxon>
        <taxon>Diplomonadida</taxon>
        <taxon>Hexamitidae</taxon>
        <taxon>Hexamitinae</taxon>
        <taxon>Hexamita</taxon>
    </lineage>
</organism>
<feature type="compositionally biased region" description="Polar residues" evidence="1">
    <location>
        <begin position="1"/>
        <end position="15"/>
    </location>
</feature>
<keyword evidence="3" id="KW-1185">Reference proteome</keyword>
<name>A0ABP1HM19_9EUKA</name>
<sequence>MSYTKISRGTTQLKKQQVRSDTEAMQRETVQKLCIQNAQIIKAVKQNLELNTLMLLMLYIQKHLDSSISTQIQTKMKTILINSNQPQELLKIYIIFIWSQQNNQCIFIYCVDCCC</sequence>
<accession>A0ABP1HM19</accession>
<dbReference type="Proteomes" id="UP001642409">
    <property type="component" value="Unassembled WGS sequence"/>
</dbReference>
<evidence type="ECO:0000256" key="1">
    <source>
        <dbReference type="SAM" id="MobiDB-lite"/>
    </source>
</evidence>
<evidence type="ECO:0000313" key="2">
    <source>
        <dbReference type="EMBL" id="CAL5994316.1"/>
    </source>
</evidence>
<reference evidence="2 3" key="1">
    <citation type="submission" date="2024-07" db="EMBL/GenBank/DDBJ databases">
        <authorList>
            <person name="Akdeniz Z."/>
        </authorList>
    </citation>
    <scope>NUCLEOTIDE SEQUENCE [LARGE SCALE GENOMIC DNA]</scope>
</reference>
<feature type="region of interest" description="Disordered" evidence="1">
    <location>
        <begin position="1"/>
        <end position="20"/>
    </location>
</feature>
<evidence type="ECO:0000313" key="3">
    <source>
        <dbReference type="Proteomes" id="UP001642409"/>
    </source>
</evidence>
<dbReference type="EMBL" id="CAXDID020000031">
    <property type="protein sequence ID" value="CAL5994316.1"/>
    <property type="molecule type" value="Genomic_DNA"/>
</dbReference>
<protein>
    <submittedName>
        <fullName evidence="2">Hypothetical_protein</fullName>
    </submittedName>
</protein>